<name>A0AAD5YP58_9APHY</name>
<sequence length="328" mass="35559">MGSAFSTKFNPETDVGDLSGKVIVVTGGNSGIGYATIQQLARRGAKVYMAARNEEKARAAIEKLKDEGLGPGYGEVLWVKLDLSDPRKAKAAAEEFKKLEGRLDVLVNNAALILVPYAISEDGIQEIMMTNVIGPFVFTMTLLPLLKATAKEAGTDVRIVNLSSETIRSVGSGIRFRNREDLNDEHANSWTPAFARYARTKIAIVLLTKELQRRLNEEAPDIVAICLHPGTVNTEGTRAYSTRVGGTLGAFYRWIGETFFITPTNGALNPVFAAAAPVVRAEVEKYKGAFLMPIGIITSPGKIGLDTNLAKELWGTLESILKEMGVEI</sequence>
<dbReference type="GO" id="GO:0016491">
    <property type="term" value="F:oxidoreductase activity"/>
    <property type="evidence" value="ECO:0007669"/>
    <property type="project" value="UniProtKB-KW"/>
</dbReference>
<dbReference type="EMBL" id="JANAWD010000002">
    <property type="protein sequence ID" value="KAJ3492202.1"/>
    <property type="molecule type" value="Genomic_DNA"/>
</dbReference>
<proteinExistence type="inferred from homology"/>
<evidence type="ECO:0000256" key="3">
    <source>
        <dbReference type="ARBA" id="ARBA00023002"/>
    </source>
</evidence>
<keyword evidence="2" id="KW-0521">NADP</keyword>
<comment type="similarity">
    <text evidence="1 4">Belongs to the short-chain dehydrogenases/reductases (SDR) family.</text>
</comment>
<protein>
    <recommendedName>
        <fullName evidence="7">NAD-P-binding protein</fullName>
    </recommendedName>
</protein>
<evidence type="ECO:0000313" key="6">
    <source>
        <dbReference type="Proteomes" id="UP001212997"/>
    </source>
</evidence>
<keyword evidence="3" id="KW-0560">Oxidoreductase</keyword>
<dbReference type="Proteomes" id="UP001212997">
    <property type="component" value="Unassembled WGS sequence"/>
</dbReference>
<evidence type="ECO:0000256" key="1">
    <source>
        <dbReference type="ARBA" id="ARBA00006484"/>
    </source>
</evidence>
<dbReference type="PANTHER" id="PTHR24320:SF282">
    <property type="entry name" value="WW DOMAIN-CONTAINING OXIDOREDUCTASE"/>
    <property type="match status" value="1"/>
</dbReference>
<dbReference type="PANTHER" id="PTHR24320">
    <property type="entry name" value="RETINOL DEHYDROGENASE"/>
    <property type="match status" value="1"/>
</dbReference>
<dbReference type="SUPFAM" id="SSF51735">
    <property type="entry name" value="NAD(P)-binding Rossmann-fold domains"/>
    <property type="match status" value="1"/>
</dbReference>
<comment type="caution">
    <text evidence="5">The sequence shown here is derived from an EMBL/GenBank/DDBJ whole genome shotgun (WGS) entry which is preliminary data.</text>
</comment>
<dbReference type="PRINTS" id="PR00080">
    <property type="entry name" value="SDRFAMILY"/>
</dbReference>
<evidence type="ECO:0000313" key="5">
    <source>
        <dbReference type="EMBL" id="KAJ3492202.1"/>
    </source>
</evidence>
<gene>
    <name evidence="5" type="ORF">NLI96_g135</name>
</gene>
<dbReference type="Gene3D" id="3.40.50.720">
    <property type="entry name" value="NAD(P)-binding Rossmann-like Domain"/>
    <property type="match status" value="1"/>
</dbReference>
<reference evidence="5" key="1">
    <citation type="submission" date="2022-07" db="EMBL/GenBank/DDBJ databases">
        <title>Genome Sequence of Physisporinus lineatus.</title>
        <authorList>
            <person name="Buettner E."/>
        </authorList>
    </citation>
    <scope>NUCLEOTIDE SEQUENCE</scope>
    <source>
        <strain evidence="5">VT162</strain>
    </source>
</reference>
<accession>A0AAD5YP58</accession>
<evidence type="ECO:0000256" key="4">
    <source>
        <dbReference type="RuleBase" id="RU000363"/>
    </source>
</evidence>
<evidence type="ECO:0008006" key="7">
    <source>
        <dbReference type="Google" id="ProtNLM"/>
    </source>
</evidence>
<dbReference type="Pfam" id="PF00106">
    <property type="entry name" value="adh_short"/>
    <property type="match status" value="1"/>
</dbReference>
<dbReference type="AlphaFoldDB" id="A0AAD5YP58"/>
<dbReference type="InterPro" id="IPR002347">
    <property type="entry name" value="SDR_fam"/>
</dbReference>
<evidence type="ECO:0000256" key="2">
    <source>
        <dbReference type="ARBA" id="ARBA00022857"/>
    </source>
</evidence>
<keyword evidence="6" id="KW-1185">Reference proteome</keyword>
<organism evidence="5 6">
    <name type="scientific">Meripilus lineatus</name>
    <dbReference type="NCBI Taxonomy" id="2056292"/>
    <lineage>
        <taxon>Eukaryota</taxon>
        <taxon>Fungi</taxon>
        <taxon>Dikarya</taxon>
        <taxon>Basidiomycota</taxon>
        <taxon>Agaricomycotina</taxon>
        <taxon>Agaricomycetes</taxon>
        <taxon>Polyporales</taxon>
        <taxon>Meripilaceae</taxon>
        <taxon>Meripilus</taxon>
    </lineage>
</organism>
<dbReference type="PRINTS" id="PR00081">
    <property type="entry name" value="GDHRDH"/>
</dbReference>
<dbReference type="InterPro" id="IPR036291">
    <property type="entry name" value="NAD(P)-bd_dom_sf"/>
</dbReference>